<dbReference type="Gene3D" id="1.10.8.10">
    <property type="entry name" value="DNA helicase RuvA subunit, C-terminal domain"/>
    <property type="match status" value="1"/>
</dbReference>
<dbReference type="InterPro" id="IPR001816">
    <property type="entry name" value="Transl_elong_EFTs/EF1B"/>
</dbReference>
<evidence type="ECO:0000259" key="6">
    <source>
        <dbReference type="Pfam" id="PF00889"/>
    </source>
</evidence>
<dbReference type="GO" id="GO:0003746">
    <property type="term" value="F:translation elongation factor activity"/>
    <property type="evidence" value="ECO:0007669"/>
    <property type="project" value="UniProtKB-KW"/>
</dbReference>
<dbReference type="CDD" id="cd14275">
    <property type="entry name" value="UBA_EF-Ts"/>
    <property type="match status" value="1"/>
</dbReference>
<evidence type="ECO:0000256" key="3">
    <source>
        <dbReference type="ARBA" id="ARBA00022768"/>
    </source>
</evidence>
<evidence type="ECO:0000313" key="7">
    <source>
        <dbReference type="EMBL" id="BAR92142.1"/>
    </source>
</evidence>
<dbReference type="SUPFAM" id="SSF54713">
    <property type="entry name" value="Elongation factor Ts (EF-Ts), dimerisation domain"/>
    <property type="match status" value="1"/>
</dbReference>
<dbReference type="InterPro" id="IPR014039">
    <property type="entry name" value="Transl_elong_EFTs/EF1B_dimer"/>
</dbReference>
<dbReference type="EMBL" id="AP014609">
    <property type="protein sequence ID" value="BAR92142.1"/>
    <property type="molecule type" value="Genomic_DNA"/>
</dbReference>
<evidence type="ECO:0000256" key="1">
    <source>
        <dbReference type="ARBA" id="ARBA00005532"/>
    </source>
</evidence>
<dbReference type="InterPro" id="IPR018101">
    <property type="entry name" value="Transl_elong_Ts_CS"/>
</dbReference>
<feature type="region of interest" description="Involved in Mg(2+) ion dislocation from EF-Tu" evidence="5">
    <location>
        <begin position="81"/>
        <end position="84"/>
    </location>
</feature>
<dbReference type="RefSeq" id="WP_096378291.1">
    <property type="nucleotide sequence ID" value="NZ_AP014609.1"/>
</dbReference>
<evidence type="ECO:0000313" key="8">
    <source>
        <dbReference type="Proteomes" id="UP000217805"/>
    </source>
</evidence>
<sequence length="273" mass="31120">MKISIKEINKLRKITGIGIMDCKKALIHSNGNIDKAIRVLRKKGEKIAINRSFSKMKDGAIISSVNFNYSCGTIIGISCETDFLSKNSEFLSLLSILSKQSLLFNNKTDFLSSSYNEYGSIQEMIVNYMGIVGEKLELKIFEKIDSPFVMNYTHNTNNKIATLVGFSKKVNNISMAKDIAMHITAMNPIAIHEKEIPHSLINEEIEIIEDQVQKKNKSDSIKKNIIQGKIKKFILENTLLNQKFIKEDKITVQEYLDKHDKNLKINLFKRISI</sequence>
<dbReference type="InterPro" id="IPR036402">
    <property type="entry name" value="EF-Ts_dimer_sf"/>
</dbReference>
<keyword evidence="8" id="KW-1185">Reference proteome</keyword>
<evidence type="ECO:0000256" key="4">
    <source>
        <dbReference type="ARBA" id="ARBA00022917"/>
    </source>
</evidence>
<dbReference type="Proteomes" id="UP000217805">
    <property type="component" value="Chromosome"/>
</dbReference>
<dbReference type="Gene3D" id="1.10.286.20">
    <property type="match status" value="1"/>
</dbReference>
<dbReference type="NCBIfam" id="TIGR00116">
    <property type="entry name" value="tsf"/>
    <property type="match status" value="1"/>
</dbReference>
<dbReference type="InterPro" id="IPR009060">
    <property type="entry name" value="UBA-like_sf"/>
</dbReference>
<organism evidence="7 8">
    <name type="scientific">Blattabacterium cuenoti BPAY</name>
    <dbReference type="NCBI Taxonomy" id="1457031"/>
    <lineage>
        <taxon>Bacteria</taxon>
        <taxon>Pseudomonadati</taxon>
        <taxon>Bacteroidota</taxon>
        <taxon>Flavobacteriia</taxon>
        <taxon>Flavobacteriales</taxon>
        <taxon>Blattabacteriaceae</taxon>
        <taxon>Blattabacterium</taxon>
    </lineage>
</organism>
<reference evidence="7 8" key="1">
    <citation type="journal article" date="2015" name="Microbes Environ.">
        <title>An Efficient Strategy Developed for Next-Generation Sequencing of Endosymbiont Genomes Performed Using Crude DNA Isolated from Host Tissues: A Case Study of Blattabacterium cuenoti Inhabiting the Fat Bodies of Cockroaches.</title>
        <authorList>
            <person name="Kinjo Y."/>
            <person name="Saitoh S."/>
            <person name="Tokuda G."/>
        </authorList>
    </citation>
    <scope>NUCLEOTIDE SEQUENCE [LARGE SCALE GENOMIC DNA]</scope>
    <source>
        <strain evidence="7 8">BPAY</strain>
    </source>
</reference>
<evidence type="ECO:0000256" key="5">
    <source>
        <dbReference type="HAMAP-Rule" id="MF_00050"/>
    </source>
</evidence>
<protein>
    <recommendedName>
        <fullName evidence="2 5">Elongation factor Ts</fullName>
        <shortName evidence="5">EF-Ts</shortName>
    </recommendedName>
</protein>
<comment type="subcellular location">
    <subcellularLocation>
        <location evidence="5">Cytoplasm</location>
    </subcellularLocation>
</comment>
<name>A0ABN5V6K8_9FLAO</name>
<comment type="similarity">
    <text evidence="1 5">Belongs to the EF-Ts family.</text>
</comment>
<dbReference type="Pfam" id="PF00889">
    <property type="entry name" value="EF_TS"/>
    <property type="match status" value="1"/>
</dbReference>
<feature type="domain" description="Translation elongation factor EFTs/EF1B dimerisation" evidence="6">
    <location>
        <begin position="72"/>
        <end position="271"/>
    </location>
</feature>
<dbReference type="PROSITE" id="PS01126">
    <property type="entry name" value="EF_TS_1"/>
    <property type="match status" value="1"/>
</dbReference>
<gene>
    <name evidence="5 7" type="primary">tsf</name>
    <name evidence="7" type="ORF">BPAY_410</name>
</gene>
<comment type="function">
    <text evidence="5">Associates with the EF-Tu.GDP complex and induces the exchange of GDP to GTP. It remains bound to the aminoacyl-tRNA.EF-Tu.GTP complex up to the GTP hydrolysis stage on the ribosome.</text>
</comment>
<evidence type="ECO:0000256" key="2">
    <source>
        <dbReference type="ARBA" id="ARBA00016956"/>
    </source>
</evidence>
<proteinExistence type="inferred from homology"/>
<dbReference type="SUPFAM" id="SSF46934">
    <property type="entry name" value="UBA-like"/>
    <property type="match status" value="1"/>
</dbReference>
<keyword evidence="5" id="KW-0963">Cytoplasm</keyword>
<keyword evidence="3 5" id="KW-0251">Elongation factor</keyword>
<keyword evidence="4 5" id="KW-0648">Protein biosynthesis</keyword>
<dbReference type="PANTHER" id="PTHR11741:SF0">
    <property type="entry name" value="ELONGATION FACTOR TS, MITOCHONDRIAL"/>
    <property type="match status" value="1"/>
</dbReference>
<dbReference type="HAMAP" id="MF_00050">
    <property type="entry name" value="EF_Ts"/>
    <property type="match status" value="1"/>
</dbReference>
<accession>A0ABN5V6K8</accession>
<dbReference type="Gene3D" id="3.30.479.20">
    <property type="entry name" value="Elongation factor Ts, dimerisation domain"/>
    <property type="match status" value="2"/>
</dbReference>
<dbReference type="PANTHER" id="PTHR11741">
    <property type="entry name" value="ELONGATION FACTOR TS"/>
    <property type="match status" value="1"/>
</dbReference>